<gene>
    <name evidence="1" type="ORF">SPHINGO8BC_90610</name>
</gene>
<sequence length="47" mass="5198">MSGNQIKSGFKNGINTFKSTGTGFDRIAITDNRLKTVVQHIQLKGKF</sequence>
<reference evidence="1 2" key="1">
    <citation type="submission" date="2019-10" db="EMBL/GenBank/DDBJ databases">
        <authorList>
            <person name="Karimi E."/>
        </authorList>
    </citation>
    <scope>NUCLEOTIDE SEQUENCE [LARGE SCALE GENOMIC DNA]</scope>
    <source>
        <strain evidence="1">Sphingobacterium sp. 8BC</strain>
    </source>
</reference>
<name>A0A654DTI2_SPHMU</name>
<accession>A0A654DTI2</accession>
<protein>
    <submittedName>
        <fullName evidence="1">Uncharacterized protein</fullName>
    </submittedName>
</protein>
<dbReference type="AlphaFoldDB" id="A0A654DTI2"/>
<organism evidence="1 2">
    <name type="scientific">Sphingobacterium multivorum</name>
    <dbReference type="NCBI Taxonomy" id="28454"/>
    <lineage>
        <taxon>Bacteria</taxon>
        <taxon>Pseudomonadati</taxon>
        <taxon>Bacteroidota</taxon>
        <taxon>Sphingobacteriia</taxon>
        <taxon>Sphingobacteriales</taxon>
        <taxon>Sphingobacteriaceae</taxon>
        <taxon>Sphingobacterium</taxon>
    </lineage>
</organism>
<dbReference type="Proteomes" id="UP000432350">
    <property type="component" value="Unassembled WGS sequence"/>
</dbReference>
<proteinExistence type="predicted"/>
<evidence type="ECO:0000313" key="2">
    <source>
        <dbReference type="Proteomes" id="UP000432350"/>
    </source>
</evidence>
<evidence type="ECO:0000313" key="1">
    <source>
        <dbReference type="EMBL" id="VXD08530.1"/>
    </source>
</evidence>
<dbReference type="EMBL" id="CABWMV010000028">
    <property type="protein sequence ID" value="VXD08530.1"/>
    <property type="molecule type" value="Genomic_DNA"/>
</dbReference>